<dbReference type="EMBL" id="GBXM01104603">
    <property type="protein sequence ID" value="JAH03974.1"/>
    <property type="molecule type" value="Transcribed_RNA"/>
</dbReference>
<proteinExistence type="predicted"/>
<accession>A0A0E9PHG5</accession>
<name>A0A0E9PHG5_ANGAN</name>
<protein>
    <submittedName>
        <fullName evidence="1">Uncharacterized protein</fullName>
    </submittedName>
</protein>
<reference evidence="1" key="2">
    <citation type="journal article" date="2015" name="Fish Shellfish Immunol.">
        <title>Early steps in the European eel (Anguilla anguilla)-Vibrio vulnificus interaction in the gills: Role of the RtxA13 toxin.</title>
        <authorList>
            <person name="Callol A."/>
            <person name="Pajuelo D."/>
            <person name="Ebbesson L."/>
            <person name="Teles M."/>
            <person name="MacKenzie S."/>
            <person name="Amaro C."/>
        </authorList>
    </citation>
    <scope>NUCLEOTIDE SEQUENCE</scope>
</reference>
<dbReference type="AlphaFoldDB" id="A0A0E9PHG5"/>
<dbReference type="EMBL" id="GBXM01102487">
    <property type="protein sequence ID" value="JAH06090.1"/>
    <property type="molecule type" value="Transcribed_RNA"/>
</dbReference>
<organism evidence="1">
    <name type="scientific">Anguilla anguilla</name>
    <name type="common">European freshwater eel</name>
    <name type="synonym">Muraena anguilla</name>
    <dbReference type="NCBI Taxonomy" id="7936"/>
    <lineage>
        <taxon>Eukaryota</taxon>
        <taxon>Metazoa</taxon>
        <taxon>Chordata</taxon>
        <taxon>Craniata</taxon>
        <taxon>Vertebrata</taxon>
        <taxon>Euteleostomi</taxon>
        <taxon>Actinopterygii</taxon>
        <taxon>Neopterygii</taxon>
        <taxon>Teleostei</taxon>
        <taxon>Anguilliformes</taxon>
        <taxon>Anguillidae</taxon>
        <taxon>Anguilla</taxon>
    </lineage>
</organism>
<evidence type="ECO:0000313" key="1">
    <source>
        <dbReference type="EMBL" id="JAH03974.1"/>
    </source>
</evidence>
<reference evidence="1" key="1">
    <citation type="submission" date="2014-11" db="EMBL/GenBank/DDBJ databases">
        <authorList>
            <person name="Amaro Gonzalez C."/>
        </authorList>
    </citation>
    <scope>NUCLEOTIDE SEQUENCE</scope>
</reference>
<sequence length="21" mass="2329">MLVSLGTGLRGFLSRINRLKP</sequence>